<dbReference type="RefSeq" id="WP_088074876.1">
    <property type="nucleotide sequence ID" value="NZ_JAHQCR010000088.1"/>
</dbReference>
<proteinExistence type="predicted"/>
<protein>
    <submittedName>
        <fullName evidence="2">Uncharacterized protein</fullName>
    </submittedName>
</protein>
<feature type="transmembrane region" description="Helical" evidence="1">
    <location>
        <begin position="40"/>
        <end position="61"/>
    </location>
</feature>
<keyword evidence="1" id="KW-0812">Transmembrane</keyword>
<dbReference type="EMBL" id="JAHQCR010000088">
    <property type="protein sequence ID" value="MBU9724180.1"/>
    <property type="molecule type" value="Genomic_DNA"/>
</dbReference>
<evidence type="ECO:0000313" key="3">
    <source>
        <dbReference type="Proteomes" id="UP000790580"/>
    </source>
</evidence>
<feature type="transmembrane region" description="Helical" evidence="1">
    <location>
        <begin position="201"/>
        <end position="221"/>
    </location>
</feature>
<feature type="transmembrane region" description="Helical" evidence="1">
    <location>
        <begin position="16"/>
        <end position="33"/>
    </location>
</feature>
<evidence type="ECO:0000313" key="2">
    <source>
        <dbReference type="EMBL" id="MBU9724180.1"/>
    </source>
</evidence>
<feature type="transmembrane region" description="Helical" evidence="1">
    <location>
        <begin position="233"/>
        <end position="257"/>
    </location>
</feature>
<feature type="transmembrane region" description="Helical" evidence="1">
    <location>
        <begin position="94"/>
        <end position="112"/>
    </location>
</feature>
<dbReference type="Proteomes" id="UP000790580">
    <property type="component" value="Unassembled WGS sequence"/>
</dbReference>
<accession>A0ABS6K0K5</accession>
<sequence length="267" mass="30243">MDRNQDIFITYIPTEWVILLFLIGVGTIYWAINKKIGFQVLYLTLFSMSVAQIITLHFPYLYTNDELLPFTHPQVQIMMTFFSFFIPLCRTRKAIILCLLPPLLTSVLFIAFGAVPLFSIVGAILIGGFIIYTFYRTLDWIGSMPEPYIIIFAIILPVFLAAIIHPTEKLLIYPGILLGAGIGYTLESFKVRMKIPKPPHIRGLLASIIGISGIIVLYGIDRLVYQWVPTTEITIGLVLGLWITLIVPILITAVKLYKTEGHSRIFF</sequence>
<keyword evidence="3" id="KW-1185">Reference proteome</keyword>
<feature type="transmembrane region" description="Helical" evidence="1">
    <location>
        <begin position="67"/>
        <end position="87"/>
    </location>
</feature>
<evidence type="ECO:0000256" key="1">
    <source>
        <dbReference type="SAM" id="Phobius"/>
    </source>
</evidence>
<feature type="transmembrane region" description="Helical" evidence="1">
    <location>
        <begin position="147"/>
        <end position="164"/>
    </location>
</feature>
<name>A0ABS6K0K5_9BACI</name>
<keyword evidence="1" id="KW-0472">Membrane</keyword>
<feature type="transmembrane region" description="Helical" evidence="1">
    <location>
        <begin position="170"/>
        <end position="189"/>
    </location>
</feature>
<gene>
    <name evidence="2" type="ORF">KS407_22400</name>
</gene>
<reference evidence="2 3" key="1">
    <citation type="submission" date="2021-06" db="EMBL/GenBank/DDBJ databases">
        <title>Bacillus sp. RD4P76, an endophyte from a halophyte.</title>
        <authorList>
            <person name="Sun J.-Q."/>
        </authorList>
    </citation>
    <scope>NUCLEOTIDE SEQUENCE [LARGE SCALE GENOMIC DNA]</scope>
    <source>
        <strain evidence="2 3">JCM 17098</strain>
    </source>
</reference>
<keyword evidence="1" id="KW-1133">Transmembrane helix</keyword>
<organism evidence="2 3">
    <name type="scientific">Evansella alkalicola</name>
    <dbReference type="NCBI Taxonomy" id="745819"/>
    <lineage>
        <taxon>Bacteria</taxon>
        <taxon>Bacillati</taxon>
        <taxon>Bacillota</taxon>
        <taxon>Bacilli</taxon>
        <taxon>Bacillales</taxon>
        <taxon>Bacillaceae</taxon>
        <taxon>Evansella</taxon>
    </lineage>
</organism>
<feature type="transmembrane region" description="Helical" evidence="1">
    <location>
        <begin position="118"/>
        <end position="135"/>
    </location>
</feature>
<comment type="caution">
    <text evidence="2">The sequence shown here is derived from an EMBL/GenBank/DDBJ whole genome shotgun (WGS) entry which is preliminary data.</text>
</comment>